<dbReference type="KEGG" id="maqu:Maq22A_1p35370"/>
<name>A0A0C6F965_9HYPH</name>
<feature type="chain" id="PRO_5002197132" description="Copper chaperone PCu(A)C" evidence="1">
    <location>
        <begin position="25"/>
        <end position="158"/>
    </location>
</feature>
<gene>
    <name evidence="2" type="ORF">Maq22A_1p35370</name>
</gene>
<geneLocation type="plasmid" evidence="3">
    <name>pMaq22A_1p DNA</name>
</geneLocation>
<keyword evidence="2" id="KW-0614">Plasmid</keyword>
<reference evidence="2 3" key="1">
    <citation type="journal article" date="2015" name="Genome Announc.">
        <title>Complete Genome Sequence of Methylobacterium aquaticum Strain 22A, Isolated from Racomitrium japonicum Moss.</title>
        <authorList>
            <person name="Tani A."/>
            <person name="Ogura Y."/>
            <person name="Hayashi T."/>
            <person name="Kimbara K."/>
        </authorList>
    </citation>
    <scope>NUCLEOTIDE SEQUENCE [LARGE SCALE GENOMIC DNA]</scope>
    <source>
        <strain evidence="2 3">MA-22A</strain>
        <plasmid evidence="3">Plasmid pMaq22A_1p DNA</plasmid>
    </source>
</reference>
<organism evidence="2 3">
    <name type="scientific">Methylobacterium aquaticum</name>
    <dbReference type="NCBI Taxonomy" id="270351"/>
    <lineage>
        <taxon>Bacteria</taxon>
        <taxon>Pseudomonadati</taxon>
        <taxon>Pseudomonadota</taxon>
        <taxon>Alphaproteobacteria</taxon>
        <taxon>Hyphomicrobiales</taxon>
        <taxon>Methylobacteriaceae</taxon>
        <taxon>Methylobacterium</taxon>
    </lineage>
</organism>
<protein>
    <recommendedName>
        <fullName evidence="4">Copper chaperone PCu(A)C</fullName>
    </recommendedName>
</protein>
<accession>A0A0C6F965</accession>
<evidence type="ECO:0000313" key="3">
    <source>
        <dbReference type="Proteomes" id="UP000061432"/>
    </source>
</evidence>
<dbReference type="OrthoDB" id="7990935at2"/>
<dbReference type="EMBL" id="AP014705">
    <property type="protein sequence ID" value="BAQ49311.1"/>
    <property type="molecule type" value="Genomic_DNA"/>
</dbReference>
<dbReference type="Proteomes" id="UP000061432">
    <property type="component" value="Plasmid pMaq22A_1p"/>
</dbReference>
<proteinExistence type="predicted"/>
<evidence type="ECO:0008006" key="4">
    <source>
        <dbReference type="Google" id="ProtNLM"/>
    </source>
</evidence>
<feature type="signal peptide" evidence="1">
    <location>
        <begin position="1"/>
        <end position="24"/>
    </location>
</feature>
<dbReference type="RefSeq" id="WP_060850389.1">
    <property type="nucleotide sequence ID" value="NZ_AP014705.1"/>
</dbReference>
<keyword evidence="1" id="KW-0732">Signal</keyword>
<reference evidence="3" key="2">
    <citation type="submission" date="2015-01" db="EMBL/GenBank/DDBJ databases">
        <title>Complete genome sequence of Methylobacterium aquaticum strain 22A.</title>
        <authorList>
            <person name="Tani A."/>
            <person name="Ogura Y."/>
            <person name="Hayashi T."/>
        </authorList>
    </citation>
    <scope>NUCLEOTIDE SEQUENCE [LARGE SCALE GENOMIC DNA]</scope>
    <source>
        <strain evidence="3">MA-22A</strain>
        <plasmid evidence="3">Plasmid pMaq22A_1p DNA</plasmid>
    </source>
</reference>
<evidence type="ECO:0000313" key="2">
    <source>
        <dbReference type="EMBL" id="BAQ49311.1"/>
    </source>
</evidence>
<dbReference type="PATRIC" id="fig|270351.10.peg.6379"/>
<evidence type="ECO:0000256" key="1">
    <source>
        <dbReference type="SAM" id="SignalP"/>
    </source>
</evidence>
<dbReference type="AlphaFoldDB" id="A0A0C6F965"/>
<sequence length="158" mass="15967">MTTNLFRAFAATGALALVAGPALSHDEGATAGRIHIEGIAATPARSGETSRVTFTIENDGPDRAVLVGLLLPTGEPSQVRGFLGGGHSAAMAGVRIGAGDVYGLGDRTAWIDIGPLRNELPNGATVPAVIRFDSFNVPITLHVGGMPAAGASAARASR</sequence>